<evidence type="ECO:0008006" key="5">
    <source>
        <dbReference type="Google" id="ProtNLM"/>
    </source>
</evidence>
<comment type="caution">
    <text evidence="4">The sequence shown here is derived from an EMBL/GenBank/DDBJ whole genome shotgun (WGS) entry which is preliminary data.</text>
</comment>
<proteinExistence type="predicted"/>
<feature type="compositionally biased region" description="Basic and acidic residues" evidence="1">
    <location>
        <begin position="248"/>
        <end position="259"/>
    </location>
</feature>
<feature type="domain" description="HNH nuclease" evidence="2">
    <location>
        <begin position="294"/>
        <end position="343"/>
    </location>
</feature>
<dbReference type="RefSeq" id="WP_204295281.1">
    <property type="nucleotide sequence ID" value="NZ_BAAAGQ010000007.1"/>
</dbReference>
<name>A0ABQ3WEL8_9ACTN</name>
<dbReference type="InterPro" id="IPR058807">
    <property type="entry name" value="ScoMcrA_N"/>
</dbReference>
<dbReference type="EMBL" id="BOMF01000035">
    <property type="protein sequence ID" value="GID44678.1"/>
    <property type="molecule type" value="Genomic_DNA"/>
</dbReference>
<evidence type="ECO:0000313" key="4">
    <source>
        <dbReference type="EMBL" id="GID44678.1"/>
    </source>
</evidence>
<accession>A0ABQ3WEL8</accession>
<gene>
    <name evidence="4" type="ORF">Aca07nite_19530</name>
</gene>
<dbReference type="Pfam" id="PF26345">
    <property type="entry name" value="ScoMcrA_N"/>
    <property type="match status" value="1"/>
</dbReference>
<evidence type="ECO:0000259" key="3">
    <source>
        <dbReference type="Pfam" id="PF26345"/>
    </source>
</evidence>
<sequence>MSIDELTDPSAVHKAAEESQELGRAAFREKYNFGPVQRYFVVVDGRLHEAKAIVGAAFGFQHPDRGPLQHGQFSGGETAANPALARLGFNVVSRRPTTSDDEVKWRKAVANHFDRLKNADGYVTPDVLREWGAYGGAQGVWCDAQRTREIDPAGIAVGVLHTGFHYADDLNEEGILYHYPTTNRPAARDSSEITAMKRAADLKVPVFVVSKPTPSSRWREVRLAWIEGWDDVERIFSLTFSTSAPSKVQDHDDSDEHPFEMFGNSSRRGTTTRKQRPGQRLFKLKVIQRYGARCPLSGVTVLEMLEAAHLVPDGNNGSEDPRNGLPLNAALHRAFDAGLFAINPTTLAVEVRPGLAPEDLGIKIGTIVDLPKKPHTDALSWRYEWWTAQAKNAS</sequence>
<dbReference type="Pfam" id="PF13391">
    <property type="entry name" value="HNH_2"/>
    <property type="match status" value="1"/>
</dbReference>
<protein>
    <recommendedName>
        <fullName evidence="5">HNH endonuclease</fullName>
    </recommendedName>
</protein>
<reference evidence="4" key="1">
    <citation type="submission" date="2021-01" db="EMBL/GenBank/DDBJ databases">
        <title>Whole genome shotgun sequence of Actinoplanes capillaceus NBRC 16408.</title>
        <authorList>
            <person name="Komaki H."/>
            <person name="Tamura T."/>
        </authorList>
    </citation>
    <scope>NUCLEOTIDE SEQUENCE [LARGE SCALE GENOMIC DNA]</scope>
    <source>
        <strain evidence="4">NBRC 16408</strain>
    </source>
</reference>
<feature type="region of interest" description="Disordered" evidence="1">
    <location>
        <begin position="244"/>
        <end position="277"/>
    </location>
</feature>
<evidence type="ECO:0000259" key="2">
    <source>
        <dbReference type="Pfam" id="PF13391"/>
    </source>
</evidence>
<evidence type="ECO:0000256" key="1">
    <source>
        <dbReference type="SAM" id="MobiDB-lite"/>
    </source>
</evidence>
<feature type="domain" description="ScoMcrA-like N-terminal head" evidence="3">
    <location>
        <begin position="7"/>
        <end position="92"/>
    </location>
</feature>
<organism evidence="4">
    <name type="scientific">Actinoplanes campanulatus</name>
    <dbReference type="NCBI Taxonomy" id="113559"/>
    <lineage>
        <taxon>Bacteria</taxon>
        <taxon>Bacillati</taxon>
        <taxon>Actinomycetota</taxon>
        <taxon>Actinomycetes</taxon>
        <taxon>Micromonosporales</taxon>
        <taxon>Micromonosporaceae</taxon>
        <taxon>Actinoplanes</taxon>
    </lineage>
</organism>
<dbReference type="InterPro" id="IPR003615">
    <property type="entry name" value="HNH_nuc"/>
</dbReference>